<organism evidence="2 3">
    <name type="scientific">Arthrobacter gandavensis</name>
    <dbReference type="NCBI Taxonomy" id="169960"/>
    <lineage>
        <taxon>Bacteria</taxon>
        <taxon>Bacillati</taxon>
        <taxon>Actinomycetota</taxon>
        <taxon>Actinomycetes</taxon>
        <taxon>Micrococcales</taxon>
        <taxon>Micrococcaceae</taxon>
        <taxon>Arthrobacter</taxon>
    </lineage>
</organism>
<evidence type="ECO:0000313" key="3">
    <source>
        <dbReference type="Proteomes" id="UP001500784"/>
    </source>
</evidence>
<keyword evidence="1" id="KW-0812">Transmembrane</keyword>
<dbReference type="EMBL" id="BAAALV010000003">
    <property type="protein sequence ID" value="GAA1916620.1"/>
    <property type="molecule type" value="Genomic_DNA"/>
</dbReference>
<reference evidence="3" key="1">
    <citation type="journal article" date="2019" name="Int. J. Syst. Evol. Microbiol.">
        <title>The Global Catalogue of Microorganisms (GCM) 10K type strain sequencing project: providing services to taxonomists for standard genome sequencing and annotation.</title>
        <authorList>
            <consortium name="The Broad Institute Genomics Platform"/>
            <consortium name="The Broad Institute Genome Sequencing Center for Infectious Disease"/>
            <person name="Wu L."/>
            <person name="Ma J."/>
        </authorList>
    </citation>
    <scope>NUCLEOTIDE SEQUENCE [LARGE SCALE GENOMIC DNA]</scope>
    <source>
        <strain evidence="3">JCM 13316</strain>
    </source>
</reference>
<dbReference type="Proteomes" id="UP001500784">
    <property type="component" value="Unassembled WGS sequence"/>
</dbReference>
<evidence type="ECO:0000313" key="2">
    <source>
        <dbReference type="EMBL" id="GAA1916620.1"/>
    </source>
</evidence>
<feature type="transmembrane region" description="Helical" evidence="1">
    <location>
        <begin position="89"/>
        <end position="113"/>
    </location>
</feature>
<proteinExistence type="predicted"/>
<comment type="caution">
    <text evidence="2">The sequence shown here is derived from an EMBL/GenBank/DDBJ whole genome shotgun (WGS) entry which is preliminary data.</text>
</comment>
<protein>
    <recommendedName>
        <fullName evidence="4">DUF2975 domain-containing protein</fullName>
    </recommendedName>
</protein>
<dbReference type="InterPro" id="IPR021354">
    <property type="entry name" value="DUF2975"/>
</dbReference>
<evidence type="ECO:0008006" key="4">
    <source>
        <dbReference type="Google" id="ProtNLM"/>
    </source>
</evidence>
<feature type="transmembrane region" description="Helical" evidence="1">
    <location>
        <begin position="119"/>
        <end position="137"/>
    </location>
</feature>
<dbReference type="Pfam" id="PF11188">
    <property type="entry name" value="DUF2975"/>
    <property type="match status" value="1"/>
</dbReference>
<feature type="transmembrane region" description="Helical" evidence="1">
    <location>
        <begin position="47"/>
        <end position="68"/>
    </location>
</feature>
<keyword evidence="1" id="KW-1133">Transmembrane helix</keyword>
<dbReference type="RefSeq" id="WP_152229095.1">
    <property type="nucleotide sequence ID" value="NZ_BAAALV010000003.1"/>
</dbReference>
<feature type="transmembrane region" description="Helical" evidence="1">
    <location>
        <begin position="7"/>
        <end position="27"/>
    </location>
</feature>
<name>A0ABP5AL75_9MICC</name>
<sequence length="158" mass="15731">MTKQEALPLRFVLVTLGLLALLSQTVLLPRLAGEYAAAYPQAAHLAVPYAIAAIVAVACLEAALLAAWRILSIVVAEGGLTLGAAEPANVIAASLGLSGITVAGICAHAGSVASVGGPLMLMGLLAGLALVPAAVALRNRVLRGSSGTAEIPGPAHWT</sequence>
<accession>A0ABP5AL75</accession>
<keyword evidence="3" id="KW-1185">Reference proteome</keyword>
<keyword evidence="1" id="KW-0472">Membrane</keyword>
<evidence type="ECO:0000256" key="1">
    <source>
        <dbReference type="SAM" id="Phobius"/>
    </source>
</evidence>
<gene>
    <name evidence="2" type="ORF">GCM10009688_22030</name>
</gene>